<protein>
    <submittedName>
        <fullName evidence="1">Uncharacterized protein</fullName>
    </submittedName>
</protein>
<keyword evidence="2" id="KW-1185">Reference proteome</keyword>
<accession>B9MZH8</accession>
<evidence type="ECO:0000313" key="1">
    <source>
        <dbReference type="EMBL" id="PNT34977.1"/>
    </source>
</evidence>
<dbReference type="EMBL" id="CM009294">
    <property type="protein sequence ID" value="PNT34977.1"/>
    <property type="molecule type" value="Genomic_DNA"/>
</dbReference>
<proteinExistence type="predicted"/>
<gene>
    <name evidence="1" type="ORF">POPTR_005G048800</name>
</gene>
<name>B9MZH8_POPTR</name>
<dbReference type="InParanoid" id="B9MZH8"/>
<organism evidence="1 2">
    <name type="scientific">Populus trichocarpa</name>
    <name type="common">Western balsam poplar</name>
    <name type="synonym">Populus balsamifera subsp. trichocarpa</name>
    <dbReference type="NCBI Taxonomy" id="3694"/>
    <lineage>
        <taxon>Eukaryota</taxon>
        <taxon>Viridiplantae</taxon>
        <taxon>Streptophyta</taxon>
        <taxon>Embryophyta</taxon>
        <taxon>Tracheophyta</taxon>
        <taxon>Spermatophyta</taxon>
        <taxon>Magnoliopsida</taxon>
        <taxon>eudicotyledons</taxon>
        <taxon>Gunneridae</taxon>
        <taxon>Pentapetalae</taxon>
        <taxon>rosids</taxon>
        <taxon>fabids</taxon>
        <taxon>Malpighiales</taxon>
        <taxon>Salicaceae</taxon>
        <taxon>Saliceae</taxon>
        <taxon>Populus</taxon>
    </lineage>
</organism>
<dbReference type="Proteomes" id="UP000006729">
    <property type="component" value="Chromosome 5"/>
</dbReference>
<dbReference type="HOGENOM" id="CLU_1374258_0_0_1"/>
<dbReference type="AlphaFoldDB" id="B9MZH8"/>
<dbReference type="InterPro" id="IPR005508">
    <property type="entry name" value="At2g31720-like"/>
</dbReference>
<sequence length="199" mass="23319">MRENRERFLYNKGFQSITYEEVKSTATFTNVDELRFRTSEKTQSTTDKKDAKSTHSSIGEFLNPLVPKKRRGKARWKFFKKSHEGLKLKNEGQEEKRAERVPGIRESTLKEKKKYGKGRFRKLGLDPALNFSSQIKAGIDHQEGQDTEIKSRIMKQIFITDMDRHQECFLMPLIQVKDCEEFLNEEEMKDLCQTKSNGT</sequence>
<dbReference type="PANTHER" id="PTHR31541:SF25">
    <property type="entry name" value="GAMMA-GLIADIN B"/>
    <property type="match status" value="1"/>
</dbReference>
<evidence type="ECO:0000313" key="2">
    <source>
        <dbReference type="Proteomes" id="UP000006729"/>
    </source>
</evidence>
<dbReference type="PANTHER" id="PTHR31541">
    <property type="entry name" value="B3 DOMAIN PLANT PROTEIN-RELATED"/>
    <property type="match status" value="1"/>
</dbReference>
<dbReference type="GO" id="GO:0003677">
    <property type="term" value="F:DNA binding"/>
    <property type="evidence" value="ECO:0007669"/>
    <property type="project" value="InterPro"/>
</dbReference>
<reference evidence="1 2" key="1">
    <citation type="journal article" date="2006" name="Science">
        <title>The genome of black cottonwood, Populus trichocarpa (Torr. &amp; Gray).</title>
        <authorList>
            <person name="Tuskan G.A."/>
            <person name="Difazio S."/>
            <person name="Jansson S."/>
            <person name="Bohlmann J."/>
            <person name="Grigoriev I."/>
            <person name="Hellsten U."/>
            <person name="Putnam N."/>
            <person name="Ralph S."/>
            <person name="Rombauts S."/>
            <person name="Salamov A."/>
            <person name="Schein J."/>
            <person name="Sterck L."/>
            <person name="Aerts A."/>
            <person name="Bhalerao R.R."/>
            <person name="Bhalerao R.P."/>
            <person name="Blaudez D."/>
            <person name="Boerjan W."/>
            <person name="Brun A."/>
            <person name="Brunner A."/>
            <person name="Busov V."/>
            <person name="Campbell M."/>
            <person name="Carlson J."/>
            <person name="Chalot M."/>
            <person name="Chapman J."/>
            <person name="Chen G.L."/>
            <person name="Cooper D."/>
            <person name="Coutinho P.M."/>
            <person name="Couturier J."/>
            <person name="Covert S."/>
            <person name="Cronk Q."/>
            <person name="Cunningham R."/>
            <person name="Davis J."/>
            <person name="Degroeve S."/>
            <person name="Dejardin A."/>
            <person name="Depamphilis C."/>
            <person name="Detter J."/>
            <person name="Dirks B."/>
            <person name="Dubchak I."/>
            <person name="Duplessis S."/>
            <person name="Ehlting J."/>
            <person name="Ellis B."/>
            <person name="Gendler K."/>
            <person name="Goodstein D."/>
            <person name="Gribskov M."/>
            <person name="Grimwood J."/>
            <person name="Groover A."/>
            <person name="Gunter L."/>
            <person name="Hamberger B."/>
            <person name="Heinze B."/>
            <person name="Helariutta Y."/>
            <person name="Henrissat B."/>
            <person name="Holligan D."/>
            <person name="Holt R."/>
            <person name="Huang W."/>
            <person name="Islam-Faridi N."/>
            <person name="Jones S."/>
            <person name="Jones-Rhoades M."/>
            <person name="Jorgensen R."/>
            <person name="Joshi C."/>
            <person name="Kangasjarvi J."/>
            <person name="Karlsson J."/>
            <person name="Kelleher C."/>
            <person name="Kirkpatrick R."/>
            <person name="Kirst M."/>
            <person name="Kohler A."/>
            <person name="Kalluri U."/>
            <person name="Larimer F."/>
            <person name="Leebens-Mack J."/>
            <person name="Leple J.C."/>
            <person name="Locascio P."/>
            <person name="Lou Y."/>
            <person name="Lucas S."/>
            <person name="Martin F."/>
            <person name="Montanini B."/>
            <person name="Napoli C."/>
            <person name="Nelson D.R."/>
            <person name="Nelson C."/>
            <person name="Nieminen K."/>
            <person name="Nilsson O."/>
            <person name="Pereda V."/>
            <person name="Peter G."/>
            <person name="Philippe R."/>
            <person name="Pilate G."/>
            <person name="Poliakov A."/>
            <person name="Razumovskaya J."/>
            <person name="Richardson P."/>
            <person name="Rinaldi C."/>
            <person name="Ritland K."/>
            <person name="Rouze P."/>
            <person name="Ryaboy D."/>
            <person name="Schmutz J."/>
            <person name="Schrader J."/>
            <person name="Segerman B."/>
            <person name="Shin H."/>
            <person name="Siddiqui A."/>
            <person name="Sterky F."/>
            <person name="Terry A."/>
            <person name="Tsai C.J."/>
            <person name="Uberbacher E."/>
            <person name="Unneberg P."/>
            <person name="Vahala J."/>
            <person name="Wall K."/>
            <person name="Wessler S."/>
            <person name="Yang G."/>
            <person name="Yin T."/>
            <person name="Douglas C."/>
            <person name="Marra M."/>
            <person name="Sandberg G."/>
            <person name="Van de Peer Y."/>
            <person name="Rokhsar D."/>
        </authorList>
    </citation>
    <scope>NUCLEOTIDE SEQUENCE [LARGE SCALE GENOMIC DNA]</scope>
    <source>
        <strain evidence="2">cv. Nisqually</strain>
    </source>
</reference>